<reference evidence="1 2" key="1">
    <citation type="journal article" date="2023" name="Insect Mol. Biol.">
        <title>Genome sequencing provides insights into the evolution of gene families encoding plant cell wall-degrading enzymes in longhorned beetles.</title>
        <authorList>
            <person name="Shin N.R."/>
            <person name="Okamura Y."/>
            <person name="Kirsch R."/>
            <person name="Pauchet Y."/>
        </authorList>
    </citation>
    <scope>NUCLEOTIDE SEQUENCE [LARGE SCALE GENOMIC DNA]</scope>
    <source>
        <strain evidence="1">EAD_L_NR</strain>
    </source>
</reference>
<sequence length="143" mass="16589">MVNYAHYHIKPKLKFDLNLSTNLDNNQVEQVDKVDRRTTLNVVRAKAADKINKSAIAMKRRYDKNRDLAIVYQIGDMVMIEKTPIVKGITSGKLVQRYIGPVVVTQVLPNDRYKVESLLRDRRRFRGAVASDKMKLFRKQTID</sequence>
<proteinExistence type="predicted"/>
<dbReference type="EMBL" id="JANEYG010000113">
    <property type="protein sequence ID" value="KAJ8912734.1"/>
    <property type="molecule type" value="Genomic_DNA"/>
</dbReference>
<organism evidence="1 2">
    <name type="scientific">Exocentrus adspersus</name>
    <dbReference type="NCBI Taxonomy" id="1586481"/>
    <lineage>
        <taxon>Eukaryota</taxon>
        <taxon>Metazoa</taxon>
        <taxon>Ecdysozoa</taxon>
        <taxon>Arthropoda</taxon>
        <taxon>Hexapoda</taxon>
        <taxon>Insecta</taxon>
        <taxon>Pterygota</taxon>
        <taxon>Neoptera</taxon>
        <taxon>Endopterygota</taxon>
        <taxon>Coleoptera</taxon>
        <taxon>Polyphaga</taxon>
        <taxon>Cucujiformia</taxon>
        <taxon>Chrysomeloidea</taxon>
        <taxon>Cerambycidae</taxon>
        <taxon>Lamiinae</taxon>
        <taxon>Acanthocinini</taxon>
        <taxon>Exocentrus</taxon>
    </lineage>
</organism>
<dbReference type="Proteomes" id="UP001159042">
    <property type="component" value="Unassembled WGS sequence"/>
</dbReference>
<protein>
    <submittedName>
        <fullName evidence="1">Uncharacterized protein</fullName>
    </submittedName>
</protein>
<name>A0AAV8VEN1_9CUCU</name>
<accession>A0AAV8VEN1</accession>
<keyword evidence="2" id="KW-1185">Reference proteome</keyword>
<dbReference type="AlphaFoldDB" id="A0AAV8VEN1"/>
<comment type="caution">
    <text evidence="1">The sequence shown here is derived from an EMBL/GenBank/DDBJ whole genome shotgun (WGS) entry which is preliminary data.</text>
</comment>
<evidence type="ECO:0000313" key="2">
    <source>
        <dbReference type="Proteomes" id="UP001159042"/>
    </source>
</evidence>
<gene>
    <name evidence="1" type="ORF">NQ315_016689</name>
</gene>
<evidence type="ECO:0000313" key="1">
    <source>
        <dbReference type="EMBL" id="KAJ8912734.1"/>
    </source>
</evidence>